<protein>
    <submittedName>
        <fullName evidence="1">Uncharacterized protein</fullName>
    </submittedName>
</protein>
<dbReference type="AlphaFoldDB" id="X0YAT2"/>
<evidence type="ECO:0000313" key="1">
    <source>
        <dbReference type="EMBL" id="GAG52934.1"/>
    </source>
</evidence>
<organism evidence="1">
    <name type="scientific">marine sediment metagenome</name>
    <dbReference type="NCBI Taxonomy" id="412755"/>
    <lineage>
        <taxon>unclassified sequences</taxon>
        <taxon>metagenomes</taxon>
        <taxon>ecological metagenomes</taxon>
    </lineage>
</organism>
<comment type="caution">
    <text evidence="1">The sequence shown here is derived from an EMBL/GenBank/DDBJ whole genome shotgun (WGS) entry which is preliminary data.</text>
</comment>
<reference evidence="1" key="1">
    <citation type="journal article" date="2014" name="Front. Microbiol.">
        <title>High frequency of phylogenetically diverse reductive dehalogenase-homologous genes in deep subseafloor sedimentary metagenomes.</title>
        <authorList>
            <person name="Kawai M."/>
            <person name="Futagami T."/>
            <person name="Toyoda A."/>
            <person name="Takaki Y."/>
            <person name="Nishi S."/>
            <person name="Hori S."/>
            <person name="Arai W."/>
            <person name="Tsubouchi T."/>
            <person name="Morono Y."/>
            <person name="Uchiyama I."/>
            <person name="Ito T."/>
            <person name="Fujiyama A."/>
            <person name="Inagaki F."/>
            <person name="Takami H."/>
        </authorList>
    </citation>
    <scope>NUCLEOTIDE SEQUENCE</scope>
    <source>
        <strain evidence="1">Expedition CK06-06</strain>
    </source>
</reference>
<sequence>AEILTTGTGLASAGAITIAAVTGGEIFGVIDAGSDNMGNCAYMIPAGHSGYVHGFWADIESVAAGAGTAEVALQIAKFGLSGVANSETWRTVARLTLVENDSDIVSATGGNSNGPGYFAFPGGPIKLPAKCQVRLAGKALSTAVAAVAGFNVVLQGSDAGTVATVN</sequence>
<proteinExistence type="predicted"/>
<gene>
    <name evidence="1" type="ORF">S01H1_77833</name>
</gene>
<accession>X0YAT2</accession>
<feature type="non-terminal residue" evidence="1">
    <location>
        <position position="1"/>
    </location>
</feature>
<dbReference type="EMBL" id="BARS01052344">
    <property type="protein sequence ID" value="GAG52934.1"/>
    <property type="molecule type" value="Genomic_DNA"/>
</dbReference>
<name>X0YAT2_9ZZZZ</name>